<protein>
    <recommendedName>
        <fullName evidence="5">Exonuclease domain-containing protein</fullName>
    </recommendedName>
</protein>
<accession>A0ABP7GH33</accession>
<proteinExistence type="predicted"/>
<dbReference type="Proteomes" id="UP001500908">
    <property type="component" value="Unassembled WGS sequence"/>
</dbReference>
<evidence type="ECO:0000313" key="6">
    <source>
        <dbReference type="EMBL" id="GAA3763684.1"/>
    </source>
</evidence>
<name>A0ABP7GH33_9ACTN</name>
<feature type="transmembrane region" description="Helical" evidence="4">
    <location>
        <begin position="255"/>
        <end position="276"/>
    </location>
</feature>
<dbReference type="SMART" id="SM00479">
    <property type="entry name" value="EXOIII"/>
    <property type="match status" value="1"/>
</dbReference>
<organism evidence="6 7">
    <name type="scientific">Salinactinospora qingdaonensis</name>
    <dbReference type="NCBI Taxonomy" id="702744"/>
    <lineage>
        <taxon>Bacteria</taxon>
        <taxon>Bacillati</taxon>
        <taxon>Actinomycetota</taxon>
        <taxon>Actinomycetes</taxon>
        <taxon>Streptosporangiales</taxon>
        <taxon>Nocardiopsidaceae</taxon>
        <taxon>Salinactinospora</taxon>
    </lineage>
</organism>
<evidence type="ECO:0000313" key="7">
    <source>
        <dbReference type="Proteomes" id="UP001500908"/>
    </source>
</evidence>
<evidence type="ECO:0000256" key="2">
    <source>
        <dbReference type="ARBA" id="ARBA00022801"/>
    </source>
</evidence>
<evidence type="ECO:0000256" key="3">
    <source>
        <dbReference type="ARBA" id="ARBA00022839"/>
    </source>
</evidence>
<evidence type="ECO:0000259" key="5">
    <source>
        <dbReference type="SMART" id="SM00479"/>
    </source>
</evidence>
<dbReference type="InterPro" id="IPR012337">
    <property type="entry name" value="RNaseH-like_sf"/>
</dbReference>
<dbReference type="PANTHER" id="PTHR30231:SF4">
    <property type="entry name" value="PROTEIN NEN2"/>
    <property type="match status" value="1"/>
</dbReference>
<dbReference type="Gene3D" id="3.30.420.10">
    <property type="entry name" value="Ribonuclease H-like superfamily/Ribonuclease H"/>
    <property type="match status" value="1"/>
</dbReference>
<feature type="transmembrane region" description="Helical" evidence="4">
    <location>
        <begin position="96"/>
        <end position="114"/>
    </location>
</feature>
<dbReference type="CDD" id="cd06127">
    <property type="entry name" value="DEDDh"/>
    <property type="match status" value="1"/>
</dbReference>
<keyword evidence="7" id="KW-1185">Reference proteome</keyword>
<dbReference type="InterPro" id="IPR036397">
    <property type="entry name" value="RNaseH_sf"/>
</dbReference>
<dbReference type="SUPFAM" id="SSF53098">
    <property type="entry name" value="Ribonuclease H-like"/>
    <property type="match status" value="1"/>
</dbReference>
<keyword evidence="4" id="KW-0472">Membrane</keyword>
<sequence>MLDVETTGLQPAEGARVCEIAVVRMRGDGTVVREFTTLVDPRVPVTGQQFHGIAGGDVIGAPTAADLVGDLTELFSGAVVVGHNLDFEERFLAAEFVPAGLPAGAVGLCTLLALRSQVELRRYSLPRACHALNGRWPTGQHTALGDARACAQMLAELIANAPGELRFLGPRPVTLPPPPRPAGQARLKSRLPTGTLAARLSRGSLRGAPAHPLRRWPSLWRPLELEPQMCTGPFTPEQRTAAVTAAKARWLRMGAVSATAALTGTVAAAVAARALVRRVLPS</sequence>
<evidence type="ECO:0000256" key="1">
    <source>
        <dbReference type="ARBA" id="ARBA00022722"/>
    </source>
</evidence>
<keyword evidence="2" id="KW-0378">Hydrolase</keyword>
<dbReference type="EMBL" id="BAABDD010000039">
    <property type="protein sequence ID" value="GAA3763684.1"/>
    <property type="molecule type" value="Genomic_DNA"/>
</dbReference>
<gene>
    <name evidence="6" type="ORF">GCM10022402_46300</name>
</gene>
<dbReference type="Pfam" id="PF00929">
    <property type="entry name" value="RNase_T"/>
    <property type="match status" value="1"/>
</dbReference>
<dbReference type="InterPro" id="IPR013520">
    <property type="entry name" value="Ribonucl_H"/>
</dbReference>
<dbReference type="PANTHER" id="PTHR30231">
    <property type="entry name" value="DNA POLYMERASE III SUBUNIT EPSILON"/>
    <property type="match status" value="1"/>
</dbReference>
<keyword evidence="4" id="KW-0812">Transmembrane</keyword>
<evidence type="ECO:0000256" key="4">
    <source>
        <dbReference type="SAM" id="Phobius"/>
    </source>
</evidence>
<keyword evidence="3" id="KW-0269">Exonuclease</keyword>
<keyword evidence="1" id="KW-0540">Nuclease</keyword>
<keyword evidence="4" id="KW-1133">Transmembrane helix</keyword>
<feature type="domain" description="Exonuclease" evidence="5">
    <location>
        <begin position="2"/>
        <end position="163"/>
    </location>
</feature>
<reference evidence="7" key="1">
    <citation type="journal article" date="2019" name="Int. J. Syst. Evol. Microbiol.">
        <title>The Global Catalogue of Microorganisms (GCM) 10K type strain sequencing project: providing services to taxonomists for standard genome sequencing and annotation.</title>
        <authorList>
            <consortium name="The Broad Institute Genomics Platform"/>
            <consortium name="The Broad Institute Genome Sequencing Center for Infectious Disease"/>
            <person name="Wu L."/>
            <person name="Ma J."/>
        </authorList>
    </citation>
    <scope>NUCLEOTIDE SEQUENCE [LARGE SCALE GENOMIC DNA]</scope>
    <source>
        <strain evidence="7">JCM 17137</strain>
    </source>
</reference>
<comment type="caution">
    <text evidence="6">The sequence shown here is derived from an EMBL/GenBank/DDBJ whole genome shotgun (WGS) entry which is preliminary data.</text>
</comment>